<dbReference type="Proteomes" id="UP000078387">
    <property type="component" value="Unassembled WGS sequence"/>
</dbReference>
<dbReference type="PANTHER" id="PTHR11079:SF156">
    <property type="entry name" value="INACTIVE TRNA-SPECIFIC ADENOSINE DEAMINASE-LIKE PROTEIN 3-RELATED"/>
    <property type="match status" value="1"/>
</dbReference>
<dbReference type="PANTHER" id="PTHR11079">
    <property type="entry name" value="CYTOSINE DEAMINASE FAMILY MEMBER"/>
    <property type="match status" value="1"/>
</dbReference>
<dbReference type="VEuPathDB" id="AmoebaDB:KM1_322440"/>
<protein>
    <recommendedName>
        <fullName evidence="4">CMP/dCMP-type deaminase domain-containing protein</fullName>
    </recommendedName>
</protein>
<keyword evidence="3" id="KW-0175">Coiled coil</keyword>
<reference evidence="5 6" key="1">
    <citation type="submission" date="2016-05" db="EMBL/GenBank/DDBJ databases">
        <title>First whole genome sequencing of Entamoeba histolytica HM1:IMSS-clone-6.</title>
        <authorList>
            <person name="Mukherjee Avik.K."/>
            <person name="Izumyama S."/>
            <person name="Nakada-Tsukui K."/>
            <person name="Nozaki T."/>
        </authorList>
    </citation>
    <scope>NUCLEOTIDE SEQUENCE [LARGE SCALE GENOMIC DNA]</scope>
    <source>
        <strain evidence="5 6">HM1:IMSS clone 6</strain>
    </source>
</reference>
<feature type="domain" description="CMP/dCMP-type deaminase" evidence="4">
    <location>
        <begin position="169"/>
        <end position="268"/>
    </location>
</feature>
<keyword evidence="1" id="KW-0819">tRNA processing</keyword>
<accession>A0A5K1UMU8</accession>
<dbReference type="GO" id="GO:0005634">
    <property type="term" value="C:nucleus"/>
    <property type="evidence" value="ECO:0007669"/>
    <property type="project" value="TreeGrafter"/>
</dbReference>
<comment type="caution">
    <text evidence="5">The sequence shown here is derived from an EMBL/GenBank/DDBJ whole genome shotgun (WGS) entry which is preliminary data.</text>
</comment>
<dbReference type="AlphaFoldDB" id="A0A5K1UMU8"/>
<proteinExistence type="inferred from homology"/>
<sequence length="288" mass="34014">MEELKIEIIPIISEEETRELIKERCIVGRIIEKKMTGKIMKEIQELPVGMNHLKRIRRYEGELEIIICKIKQEEENKKEEEIINEWKIKENNIQMIQKLEGIDINSIKIIEVPKYAPVNKEQYKVFSKVWPCNLLPPSLPTPNIEYEEINYIKEMFNKLNINQNIETQTINEELKCDKRCIALVCNCNKIIETIQKDTTIKSNHPLLHAPFNALQSIPLNHKKYLCTGFDLFTTHEPCLMCGMALLHSRFGRVFFIHQHKTNGAFTIHHLNKKKQLNHHFNVYQIKFI</sequence>
<feature type="coiled-coil region" evidence="3">
    <location>
        <begin position="56"/>
        <end position="89"/>
    </location>
</feature>
<dbReference type="EMBL" id="BDEQ01000001">
    <property type="protein sequence ID" value="GAT99592.1"/>
    <property type="molecule type" value="Genomic_DNA"/>
</dbReference>
<evidence type="ECO:0000313" key="5">
    <source>
        <dbReference type="EMBL" id="GAT99592.1"/>
    </source>
</evidence>
<evidence type="ECO:0000313" key="6">
    <source>
        <dbReference type="Proteomes" id="UP000078387"/>
    </source>
</evidence>
<dbReference type="OMA" id="GLESHYQ"/>
<comment type="similarity">
    <text evidence="2">Belongs to the cytidine and deoxycytidylate deaminase family. ADAT3 subfamily.</text>
</comment>
<dbReference type="InterPro" id="IPR016193">
    <property type="entry name" value="Cytidine_deaminase-like"/>
</dbReference>
<dbReference type="Pfam" id="PF00383">
    <property type="entry name" value="dCMP_cyt_deam_1"/>
    <property type="match status" value="1"/>
</dbReference>
<evidence type="ECO:0000256" key="1">
    <source>
        <dbReference type="ARBA" id="ARBA00022694"/>
    </source>
</evidence>
<evidence type="ECO:0000259" key="4">
    <source>
        <dbReference type="PROSITE" id="PS51747"/>
    </source>
</evidence>
<dbReference type="VEuPathDB" id="AmoebaDB:EHI5A_273830"/>
<dbReference type="GO" id="GO:0052717">
    <property type="term" value="F:tRNA-specific adenosine-34 deaminase activity"/>
    <property type="evidence" value="ECO:0007669"/>
    <property type="project" value="TreeGrafter"/>
</dbReference>
<dbReference type="SUPFAM" id="SSF53927">
    <property type="entry name" value="Cytidine deaminase-like"/>
    <property type="match status" value="1"/>
</dbReference>
<dbReference type="Gene3D" id="3.40.140.10">
    <property type="entry name" value="Cytidine Deaminase, domain 2"/>
    <property type="match status" value="1"/>
</dbReference>
<name>A0A5K1UMU8_ENTHI</name>
<evidence type="ECO:0000256" key="3">
    <source>
        <dbReference type="SAM" id="Coils"/>
    </source>
</evidence>
<dbReference type="InterPro" id="IPR002125">
    <property type="entry name" value="CMP_dCMP_dom"/>
</dbReference>
<dbReference type="GO" id="GO:0005737">
    <property type="term" value="C:cytoplasm"/>
    <property type="evidence" value="ECO:0007669"/>
    <property type="project" value="TreeGrafter"/>
</dbReference>
<organism evidence="5 6">
    <name type="scientific">Entamoeba histolytica</name>
    <dbReference type="NCBI Taxonomy" id="5759"/>
    <lineage>
        <taxon>Eukaryota</taxon>
        <taxon>Amoebozoa</taxon>
        <taxon>Evosea</taxon>
        <taxon>Archamoebae</taxon>
        <taxon>Mastigamoebida</taxon>
        <taxon>Entamoebidae</taxon>
        <taxon>Entamoeba</taxon>
    </lineage>
</organism>
<dbReference type="CDD" id="cd01285">
    <property type="entry name" value="nucleoside_deaminase"/>
    <property type="match status" value="1"/>
</dbReference>
<dbReference type="PROSITE" id="PS51747">
    <property type="entry name" value="CYT_DCMP_DEAMINASES_2"/>
    <property type="match status" value="1"/>
</dbReference>
<dbReference type="FunFam" id="3.40.140.10:FF:000118">
    <property type="entry name" value="tRNA-specific adenosine deaminase subunit TAD3, putative"/>
    <property type="match status" value="1"/>
</dbReference>
<evidence type="ECO:0000256" key="2">
    <source>
        <dbReference type="ARBA" id="ARBA00038160"/>
    </source>
</evidence>
<gene>
    <name evidence="5" type="ORF">CL6EHI_019970</name>
</gene>
<dbReference type="GO" id="GO:0008033">
    <property type="term" value="P:tRNA processing"/>
    <property type="evidence" value="ECO:0007669"/>
    <property type="project" value="UniProtKB-KW"/>
</dbReference>
<dbReference type="VEuPathDB" id="AmoebaDB:EHI_019970"/>